<dbReference type="EMBL" id="AUPL01000405">
    <property type="protein sequence ID" value="ESL11836.1"/>
    <property type="molecule type" value="Genomic_DNA"/>
</dbReference>
<proteinExistence type="predicted"/>
<dbReference type="Proteomes" id="UP000031737">
    <property type="component" value="Unassembled WGS sequence"/>
</dbReference>
<feature type="compositionally biased region" description="Polar residues" evidence="1">
    <location>
        <begin position="540"/>
        <end position="554"/>
    </location>
</feature>
<evidence type="ECO:0000313" key="3">
    <source>
        <dbReference type="Proteomes" id="UP000031737"/>
    </source>
</evidence>
<protein>
    <submittedName>
        <fullName evidence="2">Uncharacterized protein</fullName>
    </submittedName>
</protein>
<dbReference type="PANTHER" id="PTHR37028">
    <property type="entry name" value="UNNAMED PRODUCT-RELATED"/>
    <property type="match status" value="1"/>
</dbReference>
<feature type="compositionally biased region" description="Basic and acidic residues" evidence="1">
    <location>
        <begin position="513"/>
        <end position="534"/>
    </location>
</feature>
<evidence type="ECO:0000313" key="2">
    <source>
        <dbReference type="EMBL" id="ESL11836.1"/>
    </source>
</evidence>
<evidence type="ECO:0000256" key="1">
    <source>
        <dbReference type="SAM" id="MobiDB-lite"/>
    </source>
</evidence>
<feature type="compositionally biased region" description="Low complexity" evidence="1">
    <location>
        <begin position="197"/>
        <end position="206"/>
    </location>
</feature>
<feature type="region of interest" description="Disordered" evidence="1">
    <location>
        <begin position="195"/>
        <end position="223"/>
    </location>
</feature>
<dbReference type="VEuPathDB" id="TriTrypDB:TRSC58_00405"/>
<keyword evidence="3" id="KW-1185">Reference proteome</keyword>
<accession>A0A061JCI0</accession>
<dbReference type="PANTHER" id="PTHR37028:SF9">
    <property type="entry name" value="NUCLEAR PROTEIN MDM1"/>
    <property type="match status" value="1"/>
</dbReference>
<dbReference type="OrthoDB" id="273140at2759"/>
<feature type="compositionally biased region" description="Low complexity" evidence="1">
    <location>
        <begin position="571"/>
        <end position="587"/>
    </location>
</feature>
<dbReference type="AlphaFoldDB" id="A0A061JCI0"/>
<gene>
    <name evidence="2" type="ORF">TRSC58_00405</name>
</gene>
<reference evidence="2 3" key="1">
    <citation type="submission" date="2013-07" db="EMBL/GenBank/DDBJ databases">
        <authorList>
            <person name="Stoco P.H."/>
            <person name="Wagner G."/>
            <person name="Gerber A."/>
            <person name="Zaha A."/>
            <person name="Thompson C."/>
            <person name="Bartholomeu D.C."/>
            <person name="Luckemeyer D.D."/>
            <person name="Bahia D."/>
            <person name="Loreto E."/>
            <person name="Prestes E.B."/>
            <person name="Lima F.M."/>
            <person name="Rodrigues-Luiz G."/>
            <person name="Vallejo G.A."/>
            <person name="Filho J.F."/>
            <person name="Monteiro K.M."/>
            <person name="Tyler K.M."/>
            <person name="de Almeida L.G."/>
            <person name="Ortiz M.F."/>
            <person name="Siervo M.A."/>
            <person name="de Moraes M.H."/>
            <person name="Cunha O.L."/>
            <person name="Mendonca-Neto R."/>
            <person name="Silva R."/>
            <person name="Teixeira S.M."/>
            <person name="Murta S.M."/>
            <person name="Sincero T.C."/>
            <person name="Mendes T.A."/>
            <person name="Urmenyi T.P."/>
            <person name="Silva V.G."/>
            <person name="da Rocha W.D."/>
            <person name="Andersson B."/>
            <person name="Romanha A.J."/>
            <person name="Steindel M."/>
            <person name="de Vasconcelos A.T."/>
            <person name="Grisard E.C."/>
        </authorList>
    </citation>
    <scope>NUCLEOTIDE SEQUENCE [LARGE SCALE GENOMIC DNA]</scope>
    <source>
        <strain evidence="2 3">SC58</strain>
    </source>
</reference>
<feature type="region of interest" description="Disordered" evidence="1">
    <location>
        <begin position="513"/>
        <end position="588"/>
    </location>
</feature>
<name>A0A061JCI0_TRYRA</name>
<organism evidence="2 3">
    <name type="scientific">Trypanosoma rangeli SC58</name>
    <dbReference type="NCBI Taxonomy" id="429131"/>
    <lineage>
        <taxon>Eukaryota</taxon>
        <taxon>Discoba</taxon>
        <taxon>Euglenozoa</taxon>
        <taxon>Kinetoplastea</taxon>
        <taxon>Metakinetoplastina</taxon>
        <taxon>Trypanosomatida</taxon>
        <taxon>Trypanosomatidae</taxon>
        <taxon>Trypanosoma</taxon>
        <taxon>Herpetosoma</taxon>
    </lineage>
</organism>
<sequence>MAVAVSADGDVVSFLRHAGECYAEHKELLRRKHLEDERRQCPFRPTVSEYAEKMSRHSITRRSGAVEKRLHELHAKRLEAAQAHRVESQEREWAEMAVKVRAPQVTARARSLASRDPADVSRKWLEKREEKFARLREEALRRDLEALREVPRISQYAQERFIAERHQGQTIEDYLMAKEEARQERMYWLAEEGVGTNSSFSNSSSSRIGKQPERQDRPQPAFTPRITEYTKQLHRSGNVEDRLLAGSRKDRKALHDTSCTFAPRIAPASLEMSRNYYSDPNALVYDRLYRNDAMRLRELRRKRANVASQKEPTGIPRISETSRLIVERKRAEAMEKELQQSSTTRLHPSLCEASKYARKKQLLLQAREKEEKERCTFRPRVNPTSEKMWRHQLQMLQEDGCARTAEGARELLWRRSQKRMEEEVRRRRAMEEAQEMAECTFRPKVGRSPERRMGRELSVSQRNEMWQWQRDRRLREAKMELERTQLSECSFHPAVDPVFPLPVHDATNVSGHEAHVLRQEESRRRKQEAQEWWRPKTVSPKGTNASRQTFSSVSEPRRQHARPRRGSGGTRQVSASSSQRSCSASSSGRIRTQFVVNQAPSCASLLSQGSASSSSPPSYHQNFNHRRFHHSGGNGISTAVQRVKPSPVEFIINHHQAIVESSRRRG</sequence>
<comment type="caution">
    <text evidence="2">The sequence shown here is derived from an EMBL/GenBank/DDBJ whole genome shotgun (WGS) entry which is preliminary data.</text>
</comment>